<reference evidence="6 7" key="1">
    <citation type="submission" date="2016-10" db="EMBL/GenBank/DDBJ databases">
        <authorList>
            <person name="de Groot N.N."/>
        </authorList>
    </citation>
    <scope>NUCLEOTIDE SEQUENCE [LARGE SCALE GENOMIC DNA]</scope>
    <source>
        <strain evidence="6 7">DSM 43067</strain>
    </source>
</reference>
<dbReference type="SUPFAM" id="SSF53927">
    <property type="entry name" value="Cytidine deaminase-like"/>
    <property type="match status" value="1"/>
</dbReference>
<proteinExistence type="inferred from homology"/>
<feature type="domain" description="CMP/dCMP-type deaminase" evidence="5">
    <location>
        <begin position="29"/>
        <end position="151"/>
    </location>
</feature>
<keyword evidence="7" id="KW-1185">Reference proteome</keyword>
<dbReference type="GO" id="GO:0072527">
    <property type="term" value="P:pyrimidine-containing compound metabolic process"/>
    <property type="evidence" value="ECO:0007669"/>
    <property type="project" value="UniProtKB-ARBA"/>
</dbReference>
<keyword evidence="2" id="KW-0479">Metal-binding</keyword>
<evidence type="ECO:0000313" key="7">
    <source>
        <dbReference type="Proteomes" id="UP000183413"/>
    </source>
</evidence>
<dbReference type="CDD" id="cd01283">
    <property type="entry name" value="cytidine_deaminase"/>
    <property type="match status" value="1"/>
</dbReference>
<dbReference type="eggNOG" id="COG0295">
    <property type="taxonomic scope" value="Bacteria"/>
</dbReference>
<evidence type="ECO:0000259" key="5">
    <source>
        <dbReference type="PROSITE" id="PS51747"/>
    </source>
</evidence>
<evidence type="ECO:0000256" key="1">
    <source>
        <dbReference type="ARBA" id="ARBA00006576"/>
    </source>
</evidence>
<sequence length="154" mass="16178">MAEWQRKNDESTGRPGGDAPYAAVMPMIVDHELVEAAARVAAVHARGDRHTVAAAARARDGRIVTAMNVYHFTGGPCAELAVIGTAAGQGAHHLDTIVAVGDGDRGVMPPCGRCRQVLLDYFPSIGVIIAAGDALSAVPIAELLPAAYVWRDQR</sequence>
<dbReference type="Pfam" id="PF00383">
    <property type="entry name" value="dCMP_cyt_deam_1"/>
    <property type="match status" value="1"/>
</dbReference>
<dbReference type="InterPro" id="IPR016192">
    <property type="entry name" value="APOBEC/CMP_deaminase_Zn-bd"/>
</dbReference>
<evidence type="ECO:0000256" key="2">
    <source>
        <dbReference type="ARBA" id="ARBA00022723"/>
    </source>
</evidence>
<dbReference type="PANTHER" id="PTHR11644:SF2">
    <property type="entry name" value="CYTIDINE DEAMINASE"/>
    <property type="match status" value="1"/>
</dbReference>
<evidence type="ECO:0000256" key="4">
    <source>
        <dbReference type="ARBA" id="ARBA00022833"/>
    </source>
</evidence>
<dbReference type="GO" id="GO:0004126">
    <property type="term" value="F:cytidine deaminase activity"/>
    <property type="evidence" value="ECO:0007669"/>
    <property type="project" value="TreeGrafter"/>
</dbReference>
<dbReference type="STRING" id="1993.SAMN04489713_121123"/>
<organism evidence="6 7">
    <name type="scientific">Actinomadura madurae</name>
    <dbReference type="NCBI Taxonomy" id="1993"/>
    <lineage>
        <taxon>Bacteria</taxon>
        <taxon>Bacillati</taxon>
        <taxon>Actinomycetota</taxon>
        <taxon>Actinomycetes</taxon>
        <taxon>Streptosporangiales</taxon>
        <taxon>Thermomonosporaceae</taxon>
        <taxon>Actinomadura</taxon>
    </lineage>
</organism>
<dbReference type="Gene3D" id="3.40.140.10">
    <property type="entry name" value="Cytidine Deaminase, domain 2"/>
    <property type="match status" value="1"/>
</dbReference>
<evidence type="ECO:0000313" key="6">
    <source>
        <dbReference type="EMBL" id="SFQ06490.1"/>
    </source>
</evidence>
<name>A0A1I5VG78_9ACTN</name>
<protein>
    <submittedName>
        <fullName evidence="6">Cytidine deaminase</fullName>
    </submittedName>
</protein>
<dbReference type="InterPro" id="IPR002125">
    <property type="entry name" value="CMP_dCMP_dom"/>
</dbReference>
<dbReference type="InParanoid" id="A0A1I5VG78"/>
<dbReference type="GO" id="GO:0055086">
    <property type="term" value="P:nucleobase-containing small molecule metabolic process"/>
    <property type="evidence" value="ECO:0007669"/>
    <property type="project" value="UniProtKB-ARBA"/>
</dbReference>
<dbReference type="EMBL" id="FOVH01000021">
    <property type="protein sequence ID" value="SFQ06490.1"/>
    <property type="molecule type" value="Genomic_DNA"/>
</dbReference>
<dbReference type="PROSITE" id="PS51747">
    <property type="entry name" value="CYT_DCMP_DEAMINASES_2"/>
    <property type="match status" value="1"/>
</dbReference>
<keyword evidence="3" id="KW-0378">Hydrolase</keyword>
<accession>A0A1I5VG78</accession>
<dbReference type="GO" id="GO:0008270">
    <property type="term" value="F:zinc ion binding"/>
    <property type="evidence" value="ECO:0007669"/>
    <property type="project" value="InterPro"/>
</dbReference>
<keyword evidence="4" id="KW-0862">Zinc</keyword>
<dbReference type="PANTHER" id="PTHR11644">
    <property type="entry name" value="CYTIDINE DEAMINASE"/>
    <property type="match status" value="1"/>
</dbReference>
<dbReference type="InterPro" id="IPR016193">
    <property type="entry name" value="Cytidine_deaminase-like"/>
</dbReference>
<dbReference type="Proteomes" id="UP000183413">
    <property type="component" value="Unassembled WGS sequence"/>
</dbReference>
<gene>
    <name evidence="6" type="ORF">SAMN04489713_121123</name>
</gene>
<dbReference type="InterPro" id="IPR050202">
    <property type="entry name" value="Cyt/Deoxycyt_deaminase"/>
</dbReference>
<evidence type="ECO:0000256" key="3">
    <source>
        <dbReference type="ARBA" id="ARBA00022801"/>
    </source>
</evidence>
<comment type="similarity">
    <text evidence="1">Belongs to the cytidine and deoxycytidylate deaminase family.</text>
</comment>
<dbReference type="PROSITE" id="PS00903">
    <property type="entry name" value="CYT_DCMP_DEAMINASES_1"/>
    <property type="match status" value="1"/>
</dbReference>
<dbReference type="GO" id="GO:0042802">
    <property type="term" value="F:identical protein binding"/>
    <property type="evidence" value="ECO:0007669"/>
    <property type="project" value="UniProtKB-ARBA"/>
</dbReference>
<dbReference type="GO" id="GO:0005829">
    <property type="term" value="C:cytosol"/>
    <property type="evidence" value="ECO:0007669"/>
    <property type="project" value="TreeGrafter"/>
</dbReference>
<dbReference type="AlphaFoldDB" id="A0A1I5VG78"/>